<protein>
    <submittedName>
        <fullName evidence="9">Site-specific recombinase XerD</fullName>
    </submittedName>
</protein>
<evidence type="ECO:0000313" key="9">
    <source>
        <dbReference type="EMBL" id="SFG20147.1"/>
    </source>
</evidence>
<dbReference type="InterPro" id="IPR028259">
    <property type="entry name" value="AP2-like_int_N"/>
</dbReference>
<dbReference type="InterPro" id="IPR010998">
    <property type="entry name" value="Integrase_recombinase_N"/>
</dbReference>
<evidence type="ECO:0000256" key="3">
    <source>
        <dbReference type="ARBA" id="ARBA00022908"/>
    </source>
</evidence>
<comment type="function">
    <text evidence="1">Site-specific tyrosine recombinase, which acts by catalyzing the cutting and rejoining of the recombining DNA molecules.</text>
</comment>
<dbReference type="GO" id="GO:0015074">
    <property type="term" value="P:DNA integration"/>
    <property type="evidence" value="ECO:0007669"/>
    <property type="project" value="UniProtKB-KW"/>
</dbReference>
<dbReference type="Pfam" id="PF14659">
    <property type="entry name" value="Phage_int_SAM_3"/>
    <property type="match status" value="1"/>
</dbReference>
<evidence type="ECO:0000313" key="10">
    <source>
        <dbReference type="Proteomes" id="UP000182135"/>
    </source>
</evidence>
<feature type="domain" description="Core-binding (CB)" evidence="8">
    <location>
        <begin position="67"/>
        <end position="146"/>
    </location>
</feature>
<dbReference type="InterPro" id="IPR050090">
    <property type="entry name" value="Tyrosine_recombinase_XerCD"/>
</dbReference>
<dbReference type="Gene3D" id="1.10.443.10">
    <property type="entry name" value="Intergrase catalytic core"/>
    <property type="match status" value="1"/>
</dbReference>
<dbReference type="Pfam" id="PF00589">
    <property type="entry name" value="Phage_integrase"/>
    <property type="match status" value="1"/>
</dbReference>
<dbReference type="PANTHER" id="PTHR30349:SF64">
    <property type="entry name" value="PROPHAGE INTEGRASE INTD-RELATED"/>
    <property type="match status" value="1"/>
</dbReference>
<dbReference type="CDD" id="cd01189">
    <property type="entry name" value="INT_ICEBs1_C_like"/>
    <property type="match status" value="1"/>
</dbReference>
<dbReference type="GO" id="GO:0006310">
    <property type="term" value="P:DNA recombination"/>
    <property type="evidence" value="ECO:0007669"/>
    <property type="project" value="UniProtKB-KW"/>
</dbReference>
<keyword evidence="4 6" id="KW-0238">DNA-binding</keyword>
<dbReference type="InterPro" id="IPR011010">
    <property type="entry name" value="DNA_brk_join_enz"/>
</dbReference>
<evidence type="ECO:0000256" key="5">
    <source>
        <dbReference type="ARBA" id="ARBA00023172"/>
    </source>
</evidence>
<dbReference type="InterPro" id="IPR002104">
    <property type="entry name" value="Integrase_catalytic"/>
</dbReference>
<sequence length="355" mass="41219">MEYNITYRQKDKGWQVIVSYKDDTGKWKQKSKQGFKTKKDAKPYAEELIEKLKAEENLHTPIEYKSITFKEFSELHMQHLKINLEANTYNGYSTALLRFKDLNELKMTEITPTHIQNIVDTLVNVITQSTLKLYLQKMHAFFNAAIEKYKIIRENPVENIRFKSTIKRPDRRALTSKESSELLGKLKTKNINYYIISLLLLECGLRIGEAIGLTWDDIDFQSKTISINKQWKLINKNKYGSGATKSKNSNRIVPMSRDVYNALKNYNMRNLDGRLFGYKNTSAISGDLKKTYSKLGFQITVHELRHTYATKLISNGIDFKTAAKILGHDVEQTIKTYSHVTDEMLNNAFELLQNF</sequence>
<keyword evidence="5" id="KW-0233">DNA recombination</keyword>
<dbReference type="SUPFAM" id="SSF56349">
    <property type="entry name" value="DNA breaking-rejoining enzymes"/>
    <property type="match status" value="1"/>
</dbReference>
<dbReference type="STRING" id="1529.SAMN04487885_13329"/>
<dbReference type="eggNOG" id="COG0582">
    <property type="taxonomic scope" value="Bacteria"/>
</dbReference>
<dbReference type="RefSeq" id="WP_074846567.1">
    <property type="nucleotide sequence ID" value="NZ_FOOE01000033.1"/>
</dbReference>
<dbReference type="InterPro" id="IPR013762">
    <property type="entry name" value="Integrase-like_cat_sf"/>
</dbReference>
<dbReference type="PROSITE" id="PS51898">
    <property type="entry name" value="TYR_RECOMBINASE"/>
    <property type="match status" value="1"/>
</dbReference>
<dbReference type="OrthoDB" id="9785687at2"/>
<keyword evidence="3" id="KW-0229">DNA integration</keyword>
<feature type="domain" description="Tyr recombinase" evidence="7">
    <location>
        <begin position="169"/>
        <end position="350"/>
    </location>
</feature>
<dbReference type="GO" id="GO:0003677">
    <property type="term" value="F:DNA binding"/>
    <property type="evidence" value="ECO:0007669"/>
    <property type="project" value="UniProtKB-UniRule"/>
</dbReference>
<name>A0A1I2Q1M8_9CLOT</name>
<reference evidence="9 10" key="1">
    <citation type="submission" date="2016-10" db="EMBL/GenBank/DDBJ databases">
        <authorList>
            <person name="de Groot N.N."/>
        </authorList>
    </citation>
    <scope>NUCLEOTIDE SEQUENCE [LARGE SCALE GENOMIC DNA]</scope>
    <source>
        <strain evidence="9 10">NLAE-zl-G419</strain>
    </source>
</reference>
<gene>
    <name evidence="9" type="ORF">SAMN04487885_13329</name>
</gene>
<evidence type="ECO:0000259" key="7">
    <source>
        <dbReference type="PROSITE" id="PS51898"/>
    </source>
</evidence>
<dbReference type="InterPro" id="IPR004107">
    <property type="entry name" value="Integrase_SAM-like_N"/>
</dbReference>
<evidence type="ECO:0000256" key="4">
    <source>
        <dbReference type="ARBA" id="ARBA00023125"/>
    </source>
</evidence>
<dbReference type="EMBL" id="FOOE01000033">
    <property type="protein sequence ID" value="SFG20147.1"/>
    <property type="molecule type" value="Genomic_DNA"/>
</dbReference>
<dbReference type="InterPro" id="IPR044068">
    <property type="entry name" value="CB"/>
</dbReference>
<dbReference type="AlphaFoldDB" id="A0A1I2Q1M8"/>
<dbReference type="Pfam" id="PF14657">
    <property type="entry name" value="Arm-DNA-bind_4"/>
    <property type="match status" value="1"/>
</dbReference>
<evidence type="ECO:0000256" key="2">
    <source>
        <dbReference type="ARBA" id="ARBA00008857"/>
    </source>
</evidence>
<evidence type="ECO:0000256" key="1">
    <source>
        <dbReference type="ARBA" id="ARBA00003283"/>
    </source>
</evidence>
<accession>A0A1I2Q1M8</accession>
<dbReference type="PROSITE" id="PS51900">
    <property type="entry name" value="CB"/>
    <property type="match status" value="1"/>
</dbReference>
<dbReference type="PANTHER" id="PTHR30349">
    <property type="entry name" value="PHAGE INTEGRASE-RELATED"/>
    <property type="match status" value="1"/>
</dbReference>
<proteinExistence type="inferred from homology"/>
<evidence type="ECO:0000259" key="8">
    <source>
        <dbReference type="PROSITE" id="PS51900"/>
    </source>
</evidence>
<comment type="similarity">
    <text evidence="2">Belongs to the 'phage' integrase family.</text>
</comment>
<organism evidence="9 10">
    <name type="scientific">Clostridium cadaveris</name>
    <dbReference type="NCBI Taxonomy" id="1529"/>
    <lineage>
        <taxon>Bacteria</taxon>
        <taxon>Bacillati</taxon>
        <taxon>Bacillota</taxon>
        <taxon>Clostridia</taxon>
        <taxon>Eubacteriales</taxon>
        <taxon>Clostridiaceae</taxon>
        <taxon>Clostridium</taxon>
    </lineage>
</organism>
<keyword evidence="10" id="KW-1185">Reference proteome</keyword>
<dbReference type="Gene3D" id="1.10.150.130">
    <property type="match status" value="1"/>
</dbReference>
<dbReference type="Proteomes" id="UP000182135">
    <property type="component" value="Unassembled WGS sequence"/>
</dbReference>
<evidence type="ECO:0000256" key="6">
    <source>
        <dbReference type="PROSITE-ProRule" id="PRU01248"/>
    </source>
</evidence>